<dbReference type="InterPro" id="IPR052892">
    <property type="entry name" value="NA-targeting_endonuclease"/>
</dbReference>
<sequence>MREAGNMTGASLANVPAHVFNSHRTLLLNADYTPFTYPLEPLNAEDTIKGLCLGRYVVVEWSETYAHSPSLEMRLPSVVAVKDYVTDAGLYGVPACNIGNLYVRDKGLCQYTGRELKLHGAGTHTLATMDHVVPKSRGGLLTWDNTVLASQYANNLKGDKDLKDFGMELLNKPWVPRGADLLYLWLTEERLASLPQTWHAFLQVVPTPALRRVLERAA</sequence>
<comment type="caution">
    <text evidence="2">The sequence shown here is derived from an EMBL/GenBank/DDBJ whole genome shotgun (WGS) entry which is preliminary data.</text>
</comment>
<evidence type="ECO:0000313" key="2">
    <source>
        <dbReference type="EMBL" id="TKW60558.1"/>
    </source>
</evidence>
<reference evidence="2 3" key="1">
    <citation type="journal article" date="2017" name="Nat. Commun.">
        <title>In situ click chemistry generation of cyclooxygenase-2 inhibitors.</title>
        <authorList>
            <person name="Bhardwaj A."/>
            <person name="Kaur J."/>
            <person name="Wuest M."/>
            <person name="Wuest F."/>
        </authorList>
    </citation>
    <scope>NUCLEOTIDE SEQUENCE [LARGE SCALE GENOMIC DNA]</scope>
    <source>
        <strain evidence="2">S2_018_000_R2_106</strain>
    </source>
</reference>
<organism evidence="2 3">
    <name type="scientific">Blastochloris viridis</name>
    <name type="common">Rhodopseudomonas viridis</name>
    <dbReference type="NCBI Taxonomy" id="1079"/>
    <lineage>
        <taxon>Bacteria</taxon>
        <taxon>Pseudomonadati</taxon>
        <taxon>Pseudomonadota</taxon>
        <taxon>Alphaproteobacteria</taxon>
        <taxon>Hyphomicrobiales</taxon>
        <taxon>Blastochloridaceae</taxon>
        <taxon>Blastochloris</taxon>
    </lineage>
</organism>
<evidence type="ECO:0000259" key="1">
    <source>
        <dbReference type="Pfam" id="PF01844"/>
    </source>
</evidence>
<proteinExistence type="predicted"/>
<dbReference type="EMBL" id="VAFM01000002">
    <property type="protein sequence ID" value="TKW60558.1"/>
    <property type="molecule type" value="Genomic_DNA"/>
</dbReference>
<dbReference type="PANTHER" id="PTHR33877:SF2">
    <property type="entry name" value="OS07G0170200 PROTEIN"/>
    <property type="match status" value="1"/>
</dbReference>
<gene>
    <name evidence="2" type="ORF">DI628_06550</name>
</gene>
<keyword evidence="2" id="KW-0255">Endonuclease</keyword>
<protein>
    <submittedName>
        <fullName evidence="2">HNH endonuclease</fullName>
    </submittedName>
</protein>
<accession>A0A6N4QYX2</accession>
<name>A0A6N4QYX2_BLAVI</name>
<dbReference type="Proteomes" id="UP000320948">
    <property type="component" value="Unassembled WGS sequence"/>
</dbReference>
<dbReference type="GO" id="GO:0004519">
    <property type="term" value="F:endonuclease activity"/>
    <property type="evidence" value="ECO:0007669"/>
    <property type="project" value="UniProtKB-KW"/>
</dbReference>
<dbReference type="PANTHER" id="PTHR33877">
    <property type="entry name" value="SLL1193 PROTEIN"/>
    <property type="match status" value="1"/>
</dbReference>
<dbReference type="Pfam" id="PF01844">
    <property type="entry name" value="HNH"/>
    <property type="match status" value="1"/>
</dbReference>
<dbReference type="Gene3D" id="1.10.30.50">
    <property type="match status" value="1"/>
</dbReference>
<dbReference type="GO" id="GO:0008270">
    <property type="term" value="F:zinc ion binding"/>
    <property type="evidence" value="ECO:0007669"/>
    <property type="project" value="InterPro"/>
</dbReference>
<keyword evidence="2" id="KW-0540">Nuclease</keyword>
<dbReference type="GO" id="GO:0003676">
    <property type="term" value="F:nucleic acid binding"/>
    <property type="evidence" value="ECO:0007669"/>
    <property type="project" value="InterPro"/>
</dbReference>
<dbReference type="InterPro" id="IPR002711">
    <property type="entry name" value="HNH"/>
</dbReference>
<feature type="domain" description="HNH" evidence="1">
    <location>
        <begin position="109"/>
        <end position="159"/>
    </location>
</feature>
<evidence type="ECO:0000313" key="3">
    <source>
        <dbReference type="Proteomes" id="UP000320948"/>
    </source>
</evidence>
<dbReference type="AlphaFoldDB" id="A0A6N4QYX2"/>
<keyword evidence="2" id="KW-0378">Hydrolase</keyword>